<accession>A0A8E0RXZ1</accession>
<evidence type="ECO:0000313" key="2">
    <source>
        <dbReference type="Proteomes" id="UP000728185"/>
    </source>
</evidence>
<comment type="caution">
    <text evidence="1">The sequence shown here is derived from an EMBL/GenBank/DDBJ whole genome shotgun (WGS) entry which is preliminary data.</text>
</comment>
<keyword evidence="2" id="KW-1185">Reference proteome</keyword>
<organism evidence="1 2">
    <name type="scientific">Fasciolopsis buskii</name>
    <dbReference type="NCBI Taxonomy" id="27845"/>
    <lineage>
        <taxon>Eukaryota</taxon>
        <taxon>Metazoa</taxon>
        <taxon>Spiralia</taxon>
        <taxon>Lophotrochozoa</taxon>
        <taxon>Platyhelminthes</taxon>
        <taxon>Trematoda</taxon>
        <taxon>Digenea</taxon>
        <taxon>Plagiorchiida</taxon>
        <taxon>Echinostomata</taxon>
        <taxon>Echinostomatoidea</taxon>
        <taxon>Fasciolidae</taxon>
        <taxon>Fasciolopsis</taxon>
    </lineage>
</organism>
<dbReference type="AlphaFoldDB" id="A0A8E0RXZ1"/>
<dbReference type="EMBL" id="LUCM01002883">
    <property type="protein sequence ID" value="KAA0196666.1"/>
    <property type="molecule type" value="Genomic_DNA"/>
</dbReference>
<dbReference type="Proteomes" id="UP000728185">
    <property type="component" value="Unassembled WGS sequence"/>
</dbReference>
<sequence length="66" mass="7373">MNINRRILTSLNAMEKLTNLQTSLKRASGSRSGRYLPGKFRPAAKPSSLLDNSLLIEYTTTICDML</sequence>
<gene>
    <name evidence="1" type="ORF">FBUS_03752</name>
</gene>
<proteinExistence type="predicted"/>
<dbReference type="OrthoDB" id="266718at2759"/>
<name>A0A8E0RXZ1_9TREM</name>
<evidence type="ECO:0000313" key="1">
    <source>
        <dbReference type="EMBL" id="KAA0196666.1"/>
    </source>
</evidence>
<reference evidence="1" key="1">
    <citation type="submission" date="2019-05" db="EMBL/GenBank/DDBJ databases">
        <title>Annotation for the trematode Fasciolopsis buski.</title>
        <authorList>
            <person name="Choi Y.-J."/>
        </authorList>
    </citation>
    <scope>NUCLEOTIDE SEQUENCE</scope>
    <source>
        <strain evidence="1">HT</strain>
        <tissue evidence="1">Whole worm</tissue>
    </source>
</reference>
<protein>
    <submittedName>
        <fullName evidence="1">Uncharacterized protein</fullName>
    </submittedName>
</protein>